<keyword evidence="7" id="KW-0645">Protease</keyword>
<evidence type="ECO:0000259" key="6">
    <source>
        <dbReference type="Pfam" id="PF01694"/>
    </source>
</evidence>
<organism evidence="7 8">
    <name type="scientific">Flavobacterium sedimenticola</name>
    <dbReference type="NCBI Taxonomy" id="3043286"/>
    <lineage>
        <taxon>Bacteria</taxon>
        <taxon>Pseudomonadati</taxon>
        <taxon>Bacteroidota</taxon>
        <taxon>Flavobacteriia</taxon>
        <taxon>Flavobacteriales</taxon>
        <taxon>Flavobacteriaceae</taxon>
        <taxon>Flavobacterium</taxon>
    </lineage>
</organism>
<dbReference type="GO" id="GO:0008233">
    <property type="term" value="F:peptidase activity"/>
    <property type="evidence" value="ECO:0007669"/>
    <property type="project" value="UniProtKB-KW"/>
</dbReference>
<sequence length="254" mass="29034">MNDYHHFKFTPSVWIVPGLLLMLIWTVFLVEHSLPVDLSSHGIFPRTLPGLQGIVFSPFLHGDIHHITNNSIPLFILTTALIYFYRDISLKVLFYGILLSGLITWIIGRDSFHIGASSLIYVLVSFIFFKGMMTQYYRLMALSLTVVLLYGGMVWYVFPEVDAAISWEGHLAGLITGFAFAVVFKTPDYKESIQYDWEKPDFNPENDVFMKHFDAHGNFVNTPKPEELAEETPPAGVHYIYHYKKATDDSPSDE</sequence>
<accession>A0ABT6XSJ3</accession>
<comment type="subcellular location">
    <subcellularLocation>
        <location evidence="1">Membrane</location>
        <topology evidence="1">Multi-pass membrane protein</topology>
    </subcellularLocation>
</comment>
<evidence type="ECO:0000256" key="3">
    <source>
        <dbReference type="ARBA" id="ARBA00022989"/>
    </source>
</evidence>
<dbReference type="Gene3D" id="1.20.1540.10">
    <property type="entry name" value="Rhomboid-like"/>
    <property type="match status" value="1"/>
</dbReference>
<feature type="transmembrane region" description="Helical" evidence="5">
    <location>
        <begin position="92"/>
        <end position="108"/>
    </location>
</feature>
<evidence type="ECO:0000313" key="7">
    <source>
        <dbReference type="EMBL" id="MDI9258050.1"/>
    </source>
</evidence>
<dbReference type="SUPFAM" id="SSF144091">
    <property type="entry name" value="Rhomboid-like"/>
    <property type="match status" value="1"/>
</dbReference>
<keyword evidence="7" id="KW-0378">Hydrolase</keyword>
<feature type="domain" description="Peptidase S54 rhomboid" evidence="6">
    <location>
        <begin position="54"/>
        <end position="184"/>
    </location>
</feature>
<keyword evidence="8" id="KW-1185">Reference proteome</keyword>
<evidence type="ECO:0000256" key="4">
    <source>
        <dbReference type="ARBA" id="ARBA00023136"/>
    </source>
</evidence>
<feature type="transmembrane region" description="Helical" evidence="5">
    <location>
        <begin position="12"/>
        <end position="30"/>
    </location>
</feature>
<dbReference type="Pfam" id="PF01694">
    <property type="entry name" value="Rhomboid"/>
    <property type="match status" value="1"/>
</dbReference>
<proteinExistence type="predicted"/>
<dbReference type="EC" id="3.4.21.-" evidence="7"/>
<keyword evidence="2 5" id="KW-0812">Transmembrane</keyword>
<keyword evidence="4 5" id="KW-0472">Membrane</keyword>
<evidence type="ECO:0000256" key="2">
    <source>
        <dbReference type="ARBA" id="ARBA00022692"/>
    </source>
</evidence>
<protein>
    <submittedName>
        <fullName evidence="7">Rhomboid family intramembrane serine protease</fullName>
        <ecNumber evidence="7">3.4.21.-</ecNumber>
    </submittedName>
</protein>
<feature type="transmembrane region" description="Helical" evidence="5">
    <location>
        <begin position="139"/>
        <end position="158"/>
    </location>
</feature>
<evidence type="ECO:0000313" key="8">
    <source>
        <dbReference type="Proteomes" id="UP001230035"/>
    </source>
</evidence>
<name>A0ABT6XSJ3_9FLAO</name>
<feature type="transmembrane region" description="Helical" evidence="5">
    <location>
        <begin position="67"/>
        <end position="85"/>
    </location>
</feature>
<keyword evidence="3 5" id="KW-1133">Transmembrane helix</keyword>
<dbReference type="GO" id="GO:0006508">
    <property type="term" value="P:proteolysis"/>
    <property type="evidence" value="ECO:0007669"/>
    <property type="project" value="UniProtKB-KW"/>
</dbReference>
<gene>
    <name evidence="7" type="ORF">QHT84_11555</name>
</gene>
<evidence type="ECO:0000256" key="5">
    <source>
        <dbReference type="SAM" id="Phobius"/>
    </source>
</evidence>
<dbReference type="RefSeq" id="WP_283239727.1">
    <property type="nucleotide sequence ID" value="NZ_JASGBP010000008.1"/>
</dbReference>
<dbReference type="EMBL" id="JASGBP010000008">
    <property type="protein sequence ID" value="MDI9258050.1"/>
    <property type="molecule type" value="Genomic_DNA"/>
</dbReference>
<comment type="caution">
    <text evidence="7">The sequence shown here is derived from an EMBL/GenBank/DDBJ whole genome shotgun (WGS) entry which is preliminary data.</text>
</comment>
<evidence type="ECO:0000256" key="1">
    <source>
        <dbReference type="ARBA" id="ARBA00004141"/>
    </source>
</evidence>
<dbReference type="Proteomes" id="UP001230035">
    <property type="component" value="Unassembled WGS sequence"/>
</dbReference>
<feature type="transmembrane region" description="Helical" evidence="5">
    <location>
        <begin position="164"/>
        <end position="184"/>
    </location>
</feature>
<dbReference type="InterPro" id="IPR035952">
    <property type="entry name" value="Rhomboid-like_sf"/>
</dbReference>
<dbReference type="InterPro" id="IPR022764">
    <property type="entry name" value="Peptidase_S54_rhomboid_dom"/>
</dbReference>
<reference evidence="7 8" key="1">
    <citation type="submission" date="2023-05" db="EMBL/GenBank/DDBJ databases">
        <title>Flavobacterium sedimenti sp. nov., isolated from the sediment.</title>
        <authorList>
            <person name="Wu N."/>
        </authorList>
    </citation>
    <scope>NUCLEOTIDE SEQUENCE [LARGE SCALE GENOMIC DNA]</scope>
    <source>
        <strain evidence="7 8">YZ-48</strain>
    </source>
</reference>
<feature type="transmembrane region" description="Helical" evidence="5">
    <location>
        <begin position="114"/>
        <end position="132"/>
    </location>
</feature>